<reference evidence="7" key="1">
    <citation type="journal article" date="2019" name="Int. J. Syst. Evol. Microbiol.">
        <title>The Global Catalogue of Microorganisms (GCM) 10K type strain sequencing project: providing services to taxonomists for standard genome sequencing and annotation.</title>
        <authorList>
            <consortium name="The Broad Institute Genomics Platform"/>
            <consortium name="The Broad Institute Genome Sequencing Center for Infectious Disease"/>
            <person name="Wu L."/>
            <person name="Ma J."/>
        </authorList>
    </citation>
    <scope>NUCLEOTIDE SEQUENCE [LARGE SCALE GENOMIC DNA]</scope>
    <source>
        <strain evidence="7">NBRC 100033</strain>
    </source>
</reference>
<evidence type="ECO:0000313" key="7">
    <source>
        <dbReference type="Proteomes" id="UP001156682"/>
    </source>
</evidence>
<protein>
    <submittedName>
        <fullName evidence="6">Thiamine transporter substrate binding subunit</fullName>
    </submittedName>
</protein>
<dbReference type="PANTHER" id="PTHR30006:SF3">
    <property type="entry name" value="THIAMINE-BINDING PERIPLASMIC PROTEIN"/>
    <property type="match status" value="1"/>
</dbReference>
<dbReference type="RefSeq" id="WP_245597798.1">
    <property type="nucleotide sequence ID" value="NZ_BSOR01000001.1"/>
</dbReference>
<accession>A0ABQ5ZT86</accession>
<evidence type="ECO:0000256" key="5">
    <source>
        <dbReference type="ARBA" id="ARBA00022764"/>
    </source>
</evidence>
<comment type="subcellular location">
    <subcellularLocation>
        <location evidence="1">Periplasm</location>
    </subcellularLocation>
</comment>
<dbReference type="CDD" id="cd13545">
    <property type="entry name" value="PBP2_TbpA"/>
    <property type="match status" value="1"/>
</dbReference>
<proteinExistence type="inferred from homology"/>
<dbReference type="SUPFAM" id="SSF53850">
    <property type="entry name" value="Periplasmic binding protein-like II"/>
    <property type="match status" value="1"/>
</dbReference>
<evidence type="ECO:0000256" key="1">
    <source>
        <dbReference type="ARBA" id="ARBA00004418"/>
    </source>
</evidence>
<dbReference type="PANTHER" id="PTHR30006">
    <property type="entry name" value="THIAMINE-BINDING PERIPLASMIC PROTEIN-RELATED"/>
    <property type="match status" value="1"/>
</dbReference>
<evidence type="ECO:0000256" key="3">
    <source>
        <dbReference type="ARBA" id="ARBA00022448"/>
    </source>
</evidence>
<sequence>MDKVILIMKQYFSYFLWRSFLLLPLFFIGSLSAATLNVYTYSSFTSDWGPGPKLKKAFEDQCDCKLNYVSSDDGVSLLNRLRLEGKNTQADVVVGLDDALMTETRSLGLVQPHGLNLADLKLKPELNWQAADFIPFDLGYFAFVYDRQKTQPVHSMAELLNSNARIIYQDPRTSTPGQGLLIWMQAIYGEQAEQAWQKMRQRTVTVTKGWSEAYNLFLQGEADYVLSYSSSPAYHLMAEKSDRYAAVLFSEGHARQVEVAALTKFSKQLELGKQFLTFLLSEEAQQIIAVNNWMLPVREGVELPDAFSQLIQPKAIGFTPEEIHQQRQAWIRQWRSAVSR</sequence>
<evidence type="ECO:0000256" key="4">
    <source>
        <dbReference type="ARBA" id="ARBA00022729"/>
    </source>
</evidence>
<dbReference type="NCBIfam" id="TIGR01254">
    <property type="entry name" value="sfuA"/>
    <property type="match status" value="1"/>
</dbReference>
<dbReference type="InterPro" id="IPR005948">
    <property type="entry name" value="ThiB-like"/>
</dbReference>
<comment type="caution">
    <text evidence="6">The sequence shown here is derived from an EMBL/GenBank/DDBJ whole genome shotgun (WGS) entry which is preliminary data.</text>
</comment>
<comment type="similarity">
    <text evidence="2">Belongs to the bacterial solute-binding protein 1 family.</text>
</comment>
<keyword evidence="3" id="KW-0813">Transport</keyword>
<gene>
    <name evidence="6" type="primary">tbpA</name>
    <name evidence="6" type="ORF">GCM10007878_00770</name>
</gene>
<keyword evidence="5" id="KW-0574">Periplasm</keyword>
<evidence type="ECO:0000313" key="6">
    <source>
        <dbReference type="EMBL" id="GLR62642.1"/>
    </source>
</evidence>
<dbReference type="EMBL" id="BSOR01000001">
    <property type="protein sequence ID" value="GLR62642.1"/>
    <property type="molecule type" value="Genomic_DNA"/>
</dbReference>
<dbReference type="InterPro" id="IPR005967">
    <property type="entry name" value="ThiB"/>
</dbReference>
<keyword evidence="7" id="KW-1185">Reference proteome</keyword>
<dbReference type="Pfam" id="PF13531">
    <property type="entry name" value="SBP_bac_11"/>
    <property type="match status" value="1"/>
</dbReference>
<name>A0ABQ5ZT86_9GAMM</name>
<dbReference type="Gene3D" id="3.40.190.10">
    <property type="entry name" value="Periplasmic binding protein-like II"/>
    <property type="match status" value="2"/>
</dbReference>
<organism evidence="6 7">
    <name type="scientific">Marinospirillum insulare</name>
    <dbReference type="NCBI Taxonomy" id="217169"/>
    <lineage>
        <taxon>Bacteria</taxon>
        <taxon>Pseudomonadati</taxon>
        <taxon>Pseudomonadota</taxon>
        <taxon>Gammaproteobacteria</taxon>
        <taxon>Oceanospirillales</taxon>
        <taxon>Oceanospirillaceae</taxon>
        <taxon>Marinospirillum</taxon>
    </lineage>
</organism>
<keyword evidence="4" id="KW-0732">Signal</keyword>
<dbReference type="Proteomes" id="UP001156682">
    <property type="component" value="Unassembled WGS sequence"/>
</dbReference>
<dbReference type="NCBIfam" id="TIGR01276">
    <property type="entry name" value="thiB"/>
    <property type="match status" value="1"/>
</dbReference>
<evidence type="ECO:0000256" key="2">
    <source>
        <dbReference type="ARBA" id="ARBA00008520"/>
    </source>
</evidence>